<evidence type="ECO:0000256" key="4">
    <source>
        <dbReference type="SAM" id="Phobius"/>
    </source>
</evidence>
<dbReference type="EMBL" id="LSMT01000054">
    <property type="protein sequence ID" value="PFX30193.1"/>
    <property type="molecule type" value="Genomic_DNA"/>
</dbReference>
<proteinExistence type="predicted"/>
<evidence type="ECO:0000256" key="1">
    <source>
        <dbReference type="ARBA" id="ARBA00023157"/>
    </source>
</evidence>
<reference evidence="8" key="1">
    <citation type="journal article" date="2017" name="bioRxiv">
        <title>Comparative analysis of the genomes of Stylophora pistillata and Acropora digitifera provides evidence for extensive differences between species of corals.</title>
        <authorList>
            <person name="Voolstra C.R."/>
            <person name="Li Y."/>
            <person name="Liew Y.J."/>
            <person name="Baumgarten S."/>
            <person name="Zoccola D."/>
            <person name="Flot J.-F."/>
            <person name="Tambutte S."/>
            <person name="Allemand D."/>
            <person name="Aranda M."/>
        </authorList>
    </citation>
    <scope>NUCLEOTIDE SEQUENCE [LARGE SCALE GENOMIC DNA]</scope>
</reference>
<keyword evidence="8" id="KW-1185">Reference proteome</keyword>
<protein>
    <submittedName>
        <fullName evidence="7">Tolloid-like protein 2</fullName>
    </submittedName>
</protein>
<dbReference type="PROSITE" id="PS01180">
    <property type="entry name" value="CUB"/>
    <property type="match status" value="1"/>
</dbReference>
<evidence type="ECO:0000256" key="2">
    <source>
        <dbReference type="PROSITE-ProRule" id="PRU00059"/>
    </source>
</evidence>
<keyword evidence="4" id="KW-0472">Membrane</keyword>
<dbReference type="SMART" id="SM00042">
    <property type="entry name" value="CUB"/>
    <property type="match status" value="1"/>
</dbReference>
<dbReference type="Gene3D" id="2.60.120.290">
    <property type="entry name" value="Spermadhesin, CUB domain"/>
    <property type="match status" value="1"/>
</dbReference>
<feature type="domain" description="CUB" evidence="6">
    <location>
        <begin position="232"/>
        <end position="344"/>
    </location>
</feature>
<dbReference type="PANTHER" id="PTHR19324">
    <property type="entry name" value="PERFORIN-LIKE PROTEIN 1"/>
    <property type="match status" value="1"/>
</dbReference>
<evidence type="ECO:0000259" key="6">
    <source>
        <dbReference type="PROSITE" id="PS01180"/>
    </source>
</evidence>
<dbReference type="PANTHER" id="PTHR19324:SF33">
    <property type="entry name" value="MUCIN-5AC"/>
    <property type="match status" value="1"/>
</dbReference>
<evidence type="ECO:0000313" key="7">
    <source>
        <dbReference type="EMBL" id="PFX30193.1"/>
    </source>
</evidence>
<evidence type="ECO:0000313" key="8">
    <source>
        <dbReference type="Proteomes" id="UP000225706"/>
    </source>
</evidence>
<keyword evidence="1" id="KW-1015">Disulfide bond</keyword>
<keyword evidence="4" id="KW-1133">Transmembrane helix</keyword>
<name>A0A2B4SMA0_STYPI</name>
<dbReference type="InterPro" id="IPR035914">
    <property type="entry name" value="Sperma_CUB_dom_sf"/>
</dbReference>
<keyword evidence="4" id="KW-0812">Transmembrane</keyword>
<dbReference type="Proteomes" id="UP000225706">
    <property type="component" value="Unassembled WGS sequence"/>
</dbReference>
<feature type="transmembrane region" description="Helical" evidence="4">
    <location>
        <begin position="385"/>
        <end position="408"/>
    </location>
</feature>
<dbReference type="Pfam" id="PF00431">
    <property type="entry name" value="CUB"/>
    <property type="match status" value="1"/>
</dbReference>
<feature type="region of interest" description="Disordered" evidence="3">
    <location>
        <begin position="351"/>
        <end position="377"/>
    </location>
</feature>
<dbReference type="AlphaFoldDB" id="A0A2B4SMA0"/>
<dbReference type="Pfam" id="PF16977">
    <property type="entry name" value="ApeC"/>
    <property type="match status" value="1"/>
</dbReference>
<feature type="signal peptide" evidence="5">
    <location>
        <begin position="1"/>
        <end position="21"/>
    </location>
</feature>
<accession>A0A2B4SMA0</accession>
<comment type="caution">
    <text evidence="2">Lacks conserved residue(s) required for the propagation of feature annotation.</text>
</comment>
<evidence type="ECO:0000256" key="3">
    <source>
        <dbReference type="SAM" id="MobiDB-lite"/>
    </source>
</evidence>
<dbReference type="CDD" id="cd00041">
    <property type="entry name" value="CUB"/>
    <property type="match status" value="1"/>
</dbReference>
<gene>
    <name evidence="7" type="primary">tll2</name>
    <name evidence="7" type="ORF">AWC38_SpisGene4992</name>
</gene>
<feature type="chain" id="PRO_5013196931" evidence="5">
    <location>
        <begin position="22"/>
        <end position="416"/>
    </location>
</feature>
<dbReference type="InterPro" id="IPR031569">
    <property type="entry name" value="ApeC"/>
</dbReference>
<feature type="compositionally biased region" description="Polar residues" evidence="3">
    <location>
        <begin position="351"/>
        <end position="362"/>
    </location>
</feature>
<keyword evidence="5" id="KW-0732">Signal</keyword>
<evidence type="ECO:0000256" key="5">
    <source>
        <dbReference type="SAM" id="SignalP"/>
    </source>
</evidence>
<sequence>MLWRRILRVTVFASTLCMSESVLWPAGSYGIPKPVSGCPLTTGFQWEKGWRAHDTNGVSSNNSRSHDFHLDAKVDESKVQRSFCIKTSTIDDHNRPNWPQGRYCIYKKGTCPANFKEGYVYWDDDDSNKNKNKRSGTLPDGTFNENTRIEFCCRSDGEKDTPILLPSDSPFFLLAYKSDKCQMVKWAIARAEWIYYDTQNNNNMDGRGGGFPYDAREREQHQKIYYCYYTGCNRTLTTANGSFHSPNYPGKYPNGQHCSWTITVNTTRQIVLVFTEFRLQHEIGTDELYVYDGSDSKGVVLGVFYGGHPPPEKGIYSSSNYMFIVFKSDKDNSFTGFKASYFGVNISASTRSPDRTTPSEIPSSRADDPNSRGKGEPEERVGVTVVYLVVPLVLIALLAFVLVGVVFYRKRLQHSV</sequence>
<dbReference type="OrthoDB" id="5974897at2759"/>
<dbReference type="FunFam" id="2.60.120.290:FF:000013">
    <property type="entry name" value="Membrane frizzled-related protein"/>
    <property type="match status" value="1"/>
</dbReference>
<comment type="caution">
    <text evidence="7">The sequence shown here is derived from an EMBL/GenBank/DDBJ whole genome shotgun (WGS) entry which is preliminary data.</text>
</comment>
<dbReference type="SUPFAM" id="SSF49854">
    <property type="entry name" value="Spermadhesin, CUB domain"/>
    <property type="match status" value="1"/>
</dbReference>
<dbReference type="InterPro" id="IPR000859">
    <property type="entry name" value="CUB_dom"/>
</dbReference>
<organism evidence="7 8">
    <name type="scientific">Stylophora pistillata</name>
    <name type="common">Smooth cauliflower coral</name>
    <dbReference type="NCBI Taxonomy" id="50429"/>
    <lineage>
        <taxon>Eukaryota</taxon>
        <taxon>Metazoa</taxon>
        <taxon>Cnidaria</taxon>
        <taxon>Anthozoa</taxon>
        <taxon>Hexacorallia</taxon>
        <taxon>Scleractinia</taxon>
        <taxon>Astrocoeniina</taxon>
        <taxon>Pocilloporidae</taxon>
        <taxon>Stylophora</taxon>
    </lineage>
</organism>
<feature type="compositionally biased region" description="Basic and acidic residues" evidence="3">
    <location>
        <begin position="365"/>
        <end position="377"/>
    </location>
</feature>